<gene>
    <name evidence="2" type="ORF">IEC33019_3166</name>
</gene>
<accession>A0A1B2F8T8</accession>
<dbReference type="Gene3D" id="3.40.50.720">
    <property type="entry name" value="NAD(P)-binding Rossmann-like Domain"/>
    <property type="match status" value="1"/>
</dbReference>
<evidence type="ECO:0000259" key="1">
    <source>
        <dbReference type="Pfam" id="PF04991"/>
    </source>
</evidence>
<dbReference type="PANTHER" id="PTHR43404:SF2">
    <property type="entry name" value="LIPOPOLYSACCHARIDE CHOLINEPHOSPHOTRANSFERASE LICD"/>
    <property type="match status" value="1"/>
</dbReference>
<sequence>MHDLQGKKLVLFGAGKSGGLFIEQNRDLEILAVADNDPGKQGGTLLGYPIIAAEQITDYPCDTIVVTSVWLDSILKQLDDLGLAGMQIVMPGKREMKGMRDIHPFSDAPTKAIAVELVLTLASLSEAAGIDLYLDFGTLLGAVRDKDFIAWDDDIDFSVNETQFTQLVTLLTENRNGLPHREDIDWDMELLSSRGRDFALRITCRNAPGFNNIIPFETDIAHRVHREGSAVMVGAMPEWFCPQKHFEGFDRVELFGAALKAPKEPYAYLDFVYGEWRVPKKDMTFADYNHSGEVNFESYDNSVRRLS</sequence>
<dbReference type="RefSeq" id="WP_157765895.1">
    <property type="nucleotide sequence ID" value="NZ_CP016634.1"/>
</dbReference>
<evidence type="ECO:0000313" key="2">
    <source>
        <dbReference type="EMBL" id="ANY88698.1"/>
    </source>
</evidence>
<protein>
    <submittedName>
        <fullName evidence="2">LicD family protein</fullName>
    </submittedName>
</protein>
<dbReference type="PANTHER" id="PTHR43404">
    <property type="entry name" value="LIPOPOLYSACCHARIDE CHOLINEPHOSPHOTRANSFERASE LICD"/>
    <property type="match status" value="1"/>
</dbReference>
<dbReference type="AlphaFoldDB" id="A0A1B2F8T8"/>
<feature type="domain" description="LicD/FKTN/FKRP nucleotidyltransferase" evidence="1">
    <location>
        <begin position="126"/>
        <end position="173"/>
    </location>
</feature>
<organism evidence="2">
    <name type="scientific">Pseudomonas putida</name>
    <name type="common">Arthrobacter siderocapsulatus</name>
    <dbReference type="NCBI Taxonomy" id="303"/>
    <lineage>
        <taxon>Bacteria</taxon>
        <taxon>Pseudomonadati</taxon>
        <taxon>Pseudomonadota</taxon>
        <taxon>Gammaproteobacteria</taxon>
        <taxon>Pseudomonadales</taxon>
        <taxon>Pseudomonadaceae</taxon>
        <taxon>Pseudomonas</taxon>
    </lineage>
</organism>
<dbReference type="Pfam" id="PF04991">
    <property type="entry name" value="LicD"/>
    <property type="match status" value="1"/>
</dbReference>
<proteinExistence type="predicted"/>
<reference evidence="2" key="1">
    <citation type="submission" date="2016-07" db="EMBL/GenBank/DDBJ databases">
        <title>New class B carbapenemase carried by novel plasmid in Pseudomonas putida enviromental strain in eastern Amazonia.</title>
        <authorList>
            <person name="Souza C.O."/>
            <person name="Lima K.V."/>
            <person name="Brasiliense D.M."/>
            <person name="Perez-Chaparro P.J."/>
            <person name="Mamizuka E.M."/>
            <person name="Lima M.O."/>
            <person name="Lima L.N."/>
            <person name="McCulloch J.A."/>
        </authorList>
    </citation>
    <scope>NUCLEOTIDE SEQUENCE [LARGE SCALE GENOMIC DNA]</scope>
    <source>
        <strain evidence="2">IEC33019</strain>
    </source>
</reference>
<dbReference type="GO" id="GO:0009100">
    <property type="term" value="P:glycoprotein metabolic process"/>
    <property type="evidence" value="ECO:0007669"/>
    <property type="project" value="UniProtKB-ARBA"/>
</dbReference>
<dbReference type="InterPro" id="IPR052942">
    <property type="entry name" value="LPS_cholinephosphotransferase"/>
</dbReference>
<dbReference type="InterPro" id="IPR007074">
    <property type="entry name" value="LicD/FKTN/FKRP_NTP_transf"/>
</dbReference>
<name>A0A1B2F8T8_PSEPU</name>
<dbReference type="EMBL" id="CP016634">
    <property type="protein sequence ID" value="ANY88698.1"/>
    <property type="molecule type" value="Genomic_DNA"/>
</dbReference>